<evidence type="ECO:0000256" key="1">
    <source>
        <dbReference type="SAM" id="MobiDB-lite"/>
    </source>
</evidence>
<accession>A0A174VAB9</accession>
<protein>
    <submittedName>
        <fullName evidence="2">Uncharacterized protein</fullName>
    </submittedName>
</protein>
<dbReference type="Proteomes" id="UP000095746">
    <property type="component" value="Unassembled WGS sequence"/>
</dbReference>
<dbReference type="EMBL" id="CYZT01000892">
    <property type="protein sequence ID" value="CUQ31532.1"/>
    <property type="molecule type" value="Genomic_DNA"/>
</dbReference>
<feature type="compositionally biased region" description="Basic and acidic residues" evidence="1">
    <location>
        <begin position="98"/>
        <end position="107"/>
    </location>
</feature>
<organism evidence="2 3">
    <name type="scientific">Flavonifractor plautii</name>
    <name type="common">Fusobacterium plautii</name>
    <dbReference type="NCBI Taxonomy" id="292800"/>
    <lineage>
        <taxon>Bacteria</taxon>
        <taxon>Bacillati</taxon>
        <taxon>Bacillota</taxon>
        <taxon>Clostridia</taxon>
        <taxon>Eubacteriales</taxon>
        <taxon>Oscillospiraceae</taxon>
        <taxon>Flavonifractor</taxon>
    </lineage>
</organism>
<gene>
    <name evidence="2" type="ORF">ERS852411_04234</name>
</gene>
<sequence>MSAGAPASTSARKTVEMRGSWVPVVSLPSEKVPAPPSPNCTLEVVSSTPVAQKRSTSAVRSSTGRPRSSTMGMTPFRAKKRAANSPEGPMPTTTGGRGEVRRTGGKA</sequence>
<reference evidence="2 3" key="1">
    <citation type="submission" date="2015-09" db="EMBL/GenBank/DDBJ databases">
        <authorList>
            <consortium name="Pathogen Informatics"/>
        </authorList>
    </citation>
    <scope>NUCLEOTIDE SEQUENCE [LARGE SCALE GENOMIC DNA]</scope>
    <source>
        <strain evidence="2 3">2789STDY5608854</strain>
    </source>
</reference>
<proteinExistence type="predicted"/>
<feature type="region of interest" description="Disordered" evidence="1">
    <location>
        <begin position="28"/>
        <end position="107"/>
    </location>
</feature>
<name>A0A174VAB9_FLAPL</name>
<dbReference type="AlphaFoldDB" id="A0A174VAB9"/>
<evidence type="ECO:0000313" key="2">
    <source>
        <dbReference type="EMBL" id="CUQ31532.1"/>
    </source>
</evidence>
<feature type="compositionally biased region" description="Polar residues" evidence="1">
    <location>
        <begin position="44"/>
        <end position="72"/>
    </location>
</feature>
<evidence type="ECO:0000313" key="3">
    <source>
        <dbReference type="Proteomes" id="UP000095746"/>
    </source>
</evidence>